<dbReference type="RefSeq" id="XP_022089984.1">
    <property type="nucleotide sequence ID" value="XM_022234292.1"/>
</dbReference>
<dbReference type="SUPFAM" id="SSF103473">
    <property type="entry name" value="MFS general substrate transporter"/>
    <property type="match status" value="1"/>
</dbReference>
<dbReference type="GeneID" id="110978937"/>
<proteinExistence type="predicted"/>
<feature type="transmembrane region" description="Helical" evidence="1">
    <location>
        <begin position="46"/>
        <end position="68"/>
    </location>
</feature>
<evidence type="ECO:0000313" key="3">
    <source>
        <dbReference type="RefSeq" id="XP_022089984.1"/>
    </source>
</evidence>
<accession>A0A8B7Y9R9</accession>
<protein>
    <submittedName>
        <fullName evidence="3">Uncharacterized protein LOC110978937</fullName>
    </submittedName>
</protein>
<keyword evidence="1" id="KW-1133">Transmembrane helix</keyword>
<dbReference type="Proteomes" id="UP000694845">
    <property type="component" value="Unplaced"/>
</dbReference>
<dbReference type="InterPro" id="IPR036259">
    <property type="entry name" value="MFS_trans_sf"/>
</dbReference>
<dbReference type="AlphaFoldDB" id="A0A8B7Y9R9"/>
<dbReference type="KEGG" id="aplc:110978937"/>
<evidence type="ECO:0000313" key="2">
    <source>
        <dbReference type="Proteomes" id="UP000694845"/>
    </source>
</evidence>
<reference evidence="3" key="1">
    <citation type="submission" date="2025-08" db="UniProtKB">
        <authorList>
            <consortium name="RefSeq"/>
        </authorList>
    </citation>
    <scope>IDENTIFICATION</scope>
</reference>
<name>A0A8B7Y9R9_ACAPL</name>
<evidence type="ECO:0000256" key="1">
    <source>
        <dbReference type="SAM" id="Phobius"/>
    </source>
</evidence>
<organism evidence="2 3">
    <name type="scientific">Acanthaster planci</name>
    <name type="common">Crown-of-thorns starfish</name>
    <dbReference type="NCBI Taxonomy" id="133434"/>
    <lineage>
        <taxon>Eukaryota</taxon>
        <taxon>Metazoa</taxon>
        <taxon>Echinodermata</taxon>
        <taxon>Eleutherozoa</taxon>
        <taxon>Asterozoa</taxon>
        <taxon>Asteroidea</taxon>
        <taxon>Valvatacea</taxon>
        <taxon>Valvatida</taxon>
        <taxon>Acanthasteridae</taxon>
        <taxon>Acanthaster</taxon>
    </lineage>
</organism>
<keyword evidence="1" id="KW-0812">Transmembrane</keyword>
<keyword evidence="2" id="KW-1185">Reference proteome</keyword>
<keyword evidence="1" id="KW-0472">Membrane</keyword>
<sequence>MTPGRVVKPGLGTTSMSFSLLAWGAGEISGGALAGWFYDALESYDYSFYTAGSVMTAGSGFMLVIFFLQRAKQRCHIHPAKISEGRHEHVNPLDLEFDGSKVDDVGRVNPLFFVREKVESKKNEGEAEAVEDILSVEELNEREIDSKLSWYWNSSINSAPEWEDSRL</sequence>
<gene>
    <name evidence="3" type="primary">LOC110978937</name>
</gene>